<accession>A0ABD4ZSF3</accession>
<dbReference type="AlphaFoldDB" id="A0ABD4ZSF3"/>
<name>A0ABD4ZSF3_ENTGA</name>
<dbReference type="RefSeq" id="WP_103299963.1">
    <property type="nucleotide sequence ID" value="NZ_CP078505.1"/>
</dbReference>
<organism evidence="1 2">
    <name type="scientific">Enterococcus gallinarum</name>
    <dbReference type="NCBI Taxonomy" id="1353"/>
    <lineage>
        <taxon>Bacteria</taxon>
        <taxon>Bacillati</taxon>
        <taxon>Bacillota</taxon>
        <taxon>Bacilli</taxon>
        <taxon>Lactobacillales</taxon>
        <taxon>Enterococcaceae</taxon>
        <taxon>Enterococcus</taxon>
    </lineage>
</organism>
<evidence type="ECO:0000313" key="1">
    <source>
        <dbReference type="EMBL" id="MDL4935669.1"/>
    </source>
</evidence>
<comment type="caution">
    <text evidence="1">The sequence shown here is derived from an EMBL/GenBank/DDBJ whole genome shotgun (WGS) entry which is preliminary data.</text>
</comment>
<dbReference type="EMBL" id="JASUBT010000004">
    <property type="protein sequence ID" value="MDL4935669.1"/>
    <property type="molecule type" value="Genomic_DNA"/>
</dbReference>
<gene>
    <name evidence="1" type="ORF">QRX88_08090</name>
</gene>
<dbReference type="InterPro" id="IPR012865">
    <property type="entry name" value="DUF1642"/>
</dbReference>
<protein>
    <submittedName>
        <fullName evidence="1">DUF1642 domain-containing protein</fullName>
    </submittedName>
</protein>
<sequence length="200" mass="22955">MNKQELIEKLTSNRDKCFEEAKKYADLSWDRQIVDSKALVYMQVINWVEGLDEQPKVTVPKFVATWINQCKKKATLADCLDGYYEISNGEVVSSEDFQNWVVDNENDELTAKAWIFGYEVEKLPVFPLSQGDLVIRKGNHEAKIYIVESVSESGVLLVNGIKDEFYSADDEGGPDNDLEYFYSNFRLLAKKESLEVEEVK</sequence>
<proteinExistence type="predicted"/>
<dbReference type="Pfam" id="PF07852">
    <property type="entry name" value="DUF1642"/>
    <property type="match status" value="1"/>
</dbReference>
<reference evidence="1 2" key="1">
    <citation type="submission" date="2023-06" db="EMBL/GenBank/DDBJ databases">
        <title>Acute promotion of culturable opportunistic pathogens and persistent increase of antibiotic resistance following antibiotic exposure in mouse gut microbiota.</title>
        <authorList>
            <person name="Li L."/>
            <person name="Wang B."/>
            <person name="Sun Y."/>
            <person name="Wang M."/>
            <person name="Xu H."/>
        </authorList>
    </citation>
    <scope>NUCLEOTIDE SEQUENCE [LARGE SCALE GENOMIC DNA]</scope>
    <source>
        <strain evidence="1 2">CRI2_2</strain>
    </source>
</reference>
<dbReference type="Proteomes" id="UP001241571">
    <property type="component" value="Unassembled WGS sequence"/>
</dbReference>
<evidence type="ECO:0000313" key="2">
    <source>
        <dbReference type="Proteomes" id="UP001241571"/>
    </source>
</evidence>